<name>A0AC34F027_9BILA</name>
<accession>A0AC34F027</accession>
<dbReference type="Proteomes" id="UP000887579">
    <property type="component" value="Unplaced"/>
</dbReference>
<evidence type="ECO:0000313" key="1">
    <source>
        <dbReference type="Proteomes" id="UP000887579"/>
    </source>
</evidence>
<organism evidence="1 2">
    <name type="scientific">Panagrolaimus sp. ES5</name>
    <dbReference type="NCBI Taxonomy" id="591445"/>
    <lineage>
        <taxon>Eukaryota</taxon>
        <taxon>Metazoa</taxon>
        <taxon>Ecdysozoa</taxon>
        <taxon>Nematoda</taxon>
        <taxon>Chromadorea</taxon>
        <taxon>Rhabditida</taxon>
        <taxon>Tylenchina</taxon>
        <taxon>Panagrolaimomorpha</taxon>
        <taxon>Panagrolaimoidea</taxon>
        <taxon>Panagrolaimidae</taxon>
        <taxon>Panagrolaimus</taxon>
    </lineage>
</organism>
<sequence length="214" mass="24356">MDLTKLTHEELIIMAQKLINENFELQKECNATLNITEKPNVGTDNIESWKDMDILVWTYFIAMMVLFWARGSSKNPAKAVVYQAVASFDILVSILTSDAVQKYDKKYIFLILIMCMYPVFVQTAFFIMHFFKRGDVNSNVADVGIIAKTMKSTFGGSSRQSNSNTTKKLDKSPRESSEHKSSLRTTPASKIQSRTNRRTSRVQKPTQDDIESAF</sequence>
<evidence type="ECO:0000313" key="2">
    <source>
        <dbReference type="WBParaSite" id="ES5_v2.g10309.t1"/>
    </source>
</evidence>
<reference evidence="2" key="1">
    <citation type="submission" date="2022-11" db="UniProtKB">
        <authorList>
            <consortium name="WormBaseParasite"/>
        </authorList>
    </citation>
    <scope>IDENTIFICATION</scope>
</reference>
<proteinExistence type="predicted"/>
<protein>
    <submittedName>
        <fullName evidence="2">Uncharacterized protein</fullName>
    </submittedName>
</protein>
<dbReference type="WBParaSite" id="ES5_v2.g10309.t1">
    <property type="protein sequence ID" value="ES5_v2.g10309.t1"/>
    <property type="gene ID" value="ES5_v2.g10309"/>
</dbReference>